<dbReference type="EMBL" id="LIAE01007056">
    <property type="protein sequence ID" value="PAV82386.1"/>
    <property type="molecule type" value="Genomic_DNA"/>
</dbReference>
<keyword evidence="1" id="KW-0812">Transmembrane</keyword>
<protein>
    <submittedName>
        <fullName evidence="2">Uncharacterized protein</fullName>
    </submittedName>
</protein>
<reference evidence="2 3" key="1">
    <citation type="journal article" date="2017" name="Curr. Biol.">
        <title>Genome architecture and evolution of a unichromosomal asexual nematode.</title>
        <authorList>
            <person name="Fradin H."/>
            <person name="Zegar C."/>
            <person name="Gutwein M."/>
            <person name="Lucas J."/>
            <person name="Kovtun M."/>
            <person name="Corcoran D."/>
            <person name="Baugh L.R."/>
            <person name="Kiontke K."/>
            <person name="Gunsalus K."/>
            <person name="Fitch D.H."/>
            <person name="Piano F."/>
        </authorList>
    </citation>
    <scope>NUCLEOTIDE SEQUENCE [LARGE SCALE GENOMIC DNA]</scope>
    <source>
        <strain evidence="2">PF1309</strain>
    </source>
</reference>
<evidence type="ECO:0000313" key="3">
    <source>
        <dbReference type="Proteomes" id="UP000218231"/>
    </source>
</evidence>
<feature type="transmembrane region" description="Helical" evidence="1">
    <location>
        <begin position="28"/>
        <end position="44"/>
    </location>
</feature>
<keyword evidence="1" id="KW-0472">Membrane</keyword>
<accession>A0A2A2L7Y0</accession>
<proteinExistence type="predicted"/>
<evidence type="ECO:0000313" key="2">
    <source>
        <dbReference type="EMBL" id="PAV82386.1"/>
    </source>
</evidence>
<name>A0A2A2L7Y0_9BILA</name>
<dbReference type="AlphaFoldDB" id="A0A2A2L7Y0"/>
<keyword evidence="1" id="KW-1133">Transmembrane helix</keyword>
<comment type="caution">
    <text evidence="2">The sequence shown here is derived from an EMBL/GenBank/DDBJ whole genome shotgun (WGS) entry which is preliminary data.</text>
</comment>
<organism evidence="2 3">
    <name type="scientific">Diploscapter pachys</name>
    <dbReference type="NCBI Taxonomy" id="2018661"/>
    <lineage>
        <taxon>Eukaryota</taxon>
        <taxon>Metazoa</taxon>
        <taxon>Ecdysozoa</taxon>
        <taxon>Nematoda</taxon>
        <taxon>Chromadorea</taxon>
        <taxon>Rhabditida</taxon>
        <taxon>Rhabditina</taxon>
        <taxon>Rhabditomorpha</taxon>
        <taxon>Rhabditoidea</taxon>
        <taxon>Rhabditidae</taxon>
        <taxon>Diploscapter</taxon>
    </lineage>
</organism>
<gene>
    <name evidence="2" type="ORF">WR25_15804</name>
</gene>
<evidence type="ECO:0000256" key="1">
    <source>
        <dbReference type="SAM" id="Phobius"/>
    </source>
</evidence>
<feature type="transmembrane region" description="Helical" evidence="1">
    <location>
        <begin position="195"/>
        <end position="218"/>
    </location>
</feature>
<feature type="transmembrane region" description="Helical" evidence="1">
    <location>
        <begin position="166"/>
        <end position="189"/>
    </location>
</feature>
<keyword evidence="3" id="KW-1185">Reference proteome</keyword>
<sequence>MVLRYLSPESEPLLCHYNLTLSKDGGKVFIFSLICIVTSVFFVLQPEVIPQDNFDLTILPPETKELHSENEDIRKFHEAVRATRIAKDRAKKSEGMLRIGYGTEWDGYCWKIEQFQPDNFIKSLYHTNHTVDGIVIEKWKFNDTTMLPSPLRVMELNAGAQSALRLAITVTTALRMVSALLRGSSLLILSNSTNVFVRFSVLILPFTVALEGTFAFWLTSLDQIHDERDKIPDILHPNHLHLLTSWGLFIGYQKLDAVFQAKKMS</sequence>
<dbReference type="Proteomes" id="UP000218231">
    <property type="component" value="Unassembled WGS sequence"/>
</dbReference>